<accession>W2SYC1</accession>
<protein>
    <submittedName>
        <fullName evidence="1">Uncharacterized protein</fullName>
    </submittedName>
</protein>
<dbReference type="Proteomes" id="UP000053676">
    <property type="component" value="Unassembled WGS sequence"/>
</dbReference>
<sequence length="89" mass="9371">MRAEVVIERSLSTTDVPGEPPVVTGNNAELICHTMMLTSILAMCTSKAPRETVIPIDPPSTSLSVQHPAAKQAVTAVDSVGQSIAKPFE</sequence>
<organism evidence="1 2">
    <name type="scientific">Necator americanus</name>
    <name type="common">Human hookworm</name>
    <dbReference type="NCBI Taxonomy" id="51031"/>
    <lineage>
        <taxon>Eukaryota</taxon>
        <taxon>Metazoa</taxon>
        <taxon>Ecdysozoa</taxon>
        <taxon>Nematoda</taxon>
        <taxon>Chromadorea</taxon>
        <taxon>Rhabditida</taxon>
        <taxon>Rhabditina</taxon>
        <taxon>Rhabditomorpha</taxon>
        <taxon>Strongyloidea</taxon>
        <taxon>Ancylostomatidae</taxon>
        <taxon>Bunostominae</taxon>
        <taxon>Necator</taxon>
    </lineage>
</organism>
<reference evidence="2" key="1">
    <citation type="journal article" date="2014" name="Nat. Genet.">
        <title>Genome of the human hookworm Necator americanus.</title>
        <authorList>
            <person name="Tang Y.T."/>
            <person name="Gao X."/>
            <person name="Rosa B.A."/>
            <person name="Abubucker S."/>
            <person name="Hallsworth-Pepin K."/>
            <person name="Martin J."/>
            <person name="Tyagi R."/>
            <person name="Heizer E."/>
            <person name="Zhang X."/>
            <person name="Bhonagiri-Palsikar V."/>
            <person name="Minx P."/>
            <person name="Warren W.C."/>
            <person name="Wang Q."/>
            <person name="Zhan B."/>
            <person name="Hotez P.J."/>
            <person name="Sternberg P.W."/>
            <person name="Dougall A."/>
            <person name="Gaze S.T."/>
            <person name="Mulvenna J."/>
            <person name="Sotillo J."/>
            <person name="Ranganathan S."/>
            <person name="Rabelo E.M."/>
            <person name="Wilson R.K."/>
            <person name="Felgner P.L."/>
            <person name="Bethony J."/>
            <person name="Hawdon J.M."/>
            <person name="Gasser R.B."/>
            <person name="Loukas A."/>
            <person name="Mitreva M."/>
        </authorList>
    </citation>
    <scope>NUCLEOTIDE SEQUENCE [LARGE SCALE GENOMIC DNA]</scope>
</reference>
<proteinExistence type="predicted"/>
<dbReference type="STRING" id="51031.W2SYC1"/>
<evidence type="ECO:0000313" key="1">
    <source>
        <dbReference type="EMBL" id="ETN73866.1"/>
    </source>
</evidence>
<dbReference type="EMBL" id="KI660408">
    <property type="protein sequence ID" value="ETN73866.1"/>
    <property type="molecule type" value="Genomic_DNA"/>
</dbReference>
<evidence type="ECO:0000313" key="2">
    <source>
        <dbReference type="Proteomes" id="UP000053676"/>
    </source>
</evidence>
<dbReference type="KEGG" id="nai:NECAME_13375"/>
<gene>
    <name evidence="1" type="ORF">NECAME_13375</name>
</gene>
<name>W2SYC1_NECAM</name>
<keyword evidence="2" id="KW-1185">Reference proteome</keyword>
<dbReference type="AlphaFoldDB" id="W2SYC1"/>